<dbReference type="Gene3D" id="3.30.2130.10">
    <property type="entry name" value="VC0802-like"/>
    <property type="match status" value="1"/>
</dbReference>
<sequence>MTGMTNLSQLLSSMSPELQAGEFVFCSVTGRIADYVHLNPVCFFQEKEGLTLVLSAESATQAYLPFEAKFKQITLTVHSSLEAVGLTAAISDKLTQHNISANVIAAYYHDHIFVPADKASAAMIALQSFSKN</sequence>
<dbReference type="InterPro" id="IPR027795">
    <property type="entry name" value="CASTOR_ACT_dom"/>
</dbReference>
<feature type="domain" description="CASTOR ACT" evidence="2">
    <location>
        <begin position="71"/>
        <end position="127"/>
    </location>
</feature>
<dbReference type="EMBL" id="CP020472">
    <property type="protein sequence ID" value="ARD22964.1"/>
    <property type="molecule type" value="Genomic_DNA"/>
</dbReference>
<name>A0ABN4YIK2_9GAMM</name>
<dbReference type="SUPFAM" id="SSF55021">
    <property type="entry name" value="ACT-like"/>
    <property type="match status" value="2"/>
</dbReference>
<proteinExistence type="predicted"/>
<dbReference type="RefSeq" id="WP_080916100.1">
    <property type="nucleotide sequence ID" value="NZ_CP020472.1"/>
</dbReference>
<dbReference type="Pfam" id="PF10000">
    <property type="entry name" value="ACT_3"/>
    <property type="match status" value="1"/>
</dbReference>
<organism evidence="3 4">
    <name type="scientific">Shewanella japonica</name>
    <dbReference type="NCBI Taxonomy" id="93973"/>
    <lineage>
        <taxon>Bacteria</taxon>
        <taxon>Pseudomonadati</taxon>
        <taxon>Pseudomonadota</taxon>
        <taxon>Gammaproteobacteria</taxon>
        <taxon>Alteromonadales</taxon>
        <taxon>Shewanellaceae</taxon>
        <taxon>Shewanella</taxon>
    </lineage>
</organism>
<dbReference type="PANTHER" id="PTHR39199:SF1">
    <property type="entry name" value="BLR5128 PROTEIN"/>
    <property type="match status" value="1"/>
</dbReference>
<reference evidence="3 4" key="1">
    <citation type="submission" date="2017-03" db="EMBL/GenBank/DDBJ databases">
        <title>Genome sequencing of Shewanella japonica KCTC 22435.</title>
        <authorList>
            <person name="Kim K.M."/>
        </authorList>
    </citation>
    <scope>NUCLEOTIDE SEQUENCE [LARGE SCALE GENOMIC DNA]</scope>
    <source>
        <strain evidence="3 4">KCTC 22435</strain>
    </source>
</reference>
<dbReference type="Proteomes" id="UP000191820">
    <property type="component" value="Chromosome"/>
</dbReference>
<evidence type="ECO:0000259" key="2">
    <source>
        <dbReference type="Pfam" id="PF13840"/>
    </source>
</evidence>
<evidence type="ECO:0000313" key="4">
    <source>
        <dbReference type="Proteomes" id="UP000191820"/>
    </source>
</evidence>
<gene>
    <name evidence="3" type="ORF">SJ2017_2677</name>
</gene>
<dbReference type="InterPro" id="IPR018717">
    <property type="entry name" value="DUF2241"/>
</dbReference>
<evidence type="ECO:0000259" key="1">
    <source>
        <dbReference type="Pfam" id="PF10000"/>
    </source>
</evidence>
<feature type="domain" description="DUF2241" evidence="1">
    <location>
        <begin position="2"/>
        <end position="70"/>
    </location>
</feature>
<dbReference type="PANTHER" id="PTHR39199">
    <property type="entry name" value="BLR5128 PROTEIN"/>
    <property type="match status" value="1"/>
</dbReference>
<dbReference type="InterPro" id="IPR045865">
    <property type="entry name" value="ACT-like_dom_sf"/>
</dbReference>
<dbReference type="Pfam" id="PF13840">
    <property type="entry name" value="ACT_7"/>
    <property type="match status" value="1"/>
</dbReference>
<evidence type="ECO:0000313" key="3">
    <source>
        <dbReference type="EMBL" id="ARD22964.1"/>
    </source>
</evidence>
<protein>
    <submittedName>
        <fullName evidence="3">Transporter</fullName>
    </submittedName>
</protein>
<keyword evidence="4" id="KW-1185">Reference proteome</keyword>
<accession>A0ABN4YIK2</accession>